<dbReference type="GO" id="GO:0009317">
    <property type="term" value="C:acetyl-CoA carboxylase complex"/>
    <property type="evidence" value="ECO:0007669"/>
    <property type="project" value="InterPro"/>
</dbReference>
<evidence type="ECO:0000259" key="4">
    <source>
        <dbReference type="PROSITE" id="PS50968"/>
    </source>
</evidence>
<dbReference type="NCBIfam" id="TIGR00531">
    <property type="entry name" value="BCCP"/>
    <property type="match status" value="1"/>
</dbReference>
<dbReference type="GO" id="GO:0006633">
    <property type="term" value="P:fatty acid biosynthetic process"/>
    <property type="evidence" value="ECO:0007669"/>
    <property type="project" value="UniProtKB-KW"/>
</dbReference>
<evidence type="ECO:0000313" key="6">
    <source>
        <dbReference type="Proteomes" id="UP000886800"/>
    </source>
</evidence>
<sequence>MGKEFSVAELAALMEAVHQQRIGELLYETEGVRLRIRGEQKAPEVVPVAAPVPVAVAAAPAPAAPVAPAAPAAPAAEAAPAPAAKEPVYIKSPLVGTFYAASGPDKEPYVSVGQPVQEGQTVFIVESMKVMNEIPADHSGTVAEILVENGQPVEYGQPVLRLE</sequence>
<keyword evidence="3" id="KW-0276">Fatty acid metabolism</keyword>
<evidence type="ECO:0000256" key="3">
    <source>
        <dbReference type="RuleBase" id="RU364072"/>
    </source>
</evidence>
<dbReference type="PRINTS" id="PR01071">
    <property type="entry name" value="ACOABIOTINCC"/>
</dbReference>
<dbReference type="Pfam" id="PF00364">
    <property type="entry name" value="Biotin_lipoyl"/>
    <property type="match status" value="1"/>
</dbReference>
<dbReference type="PANTHER" id="PTHR45266">
    <property type="entry name" value="OXALOACETATE DECARBOXYLASE ALPHA CHAIN"/>
    <property type="match status" value="1"/>
</dbReference>
<dbReference type="Gene3D" id="2.40.50.100">
    <property type="match status" value="1"/>
</dbReference>
<feature type="domain" description="Lipoyl-binding" evidence="4">
    <location>
        <begin position="87"/>
        <end position="163"/>
    </location>
</feature>
<keyword evidence="5" id="KW-0436">Ligase</keyword>
<reference evidence="5" key="2">
    <citation type="submission" date="2021-04" db="EMBL/GenBank/DDBJ databases">
        <authorList>
            <person name="Gilroy R."/>
        </authorList>
    </citation>
    <scope>NUCLEOTIDE SEQUENCE</scope>
    <source>
        <strain evidence="5">CHK188-5543</strain>
    </source>
</reference>
<keyword evidence="3" id="KW-0275">Fatty acid biosynthesis</keyword>
<organism evidence="5 6">
    <name type="scientific">Candidatus Anaerotruncus excrementipullorum</name>
    <dbReference type="NCBI Taxonomy" id="2838465"/>
    <lineage>
        <taxon>Bacteria</taxon>
        <taxon>Bacillati</taxon>
        <taxon>Bacillota</taxon>
        <taxon>Clostridia</taxon>
        <taxon>Eubacteriales</taxon>
        <taxon>Oscillospiraceae</taxon>
        <taxon>Anaerotruncus</taxon>
    </lineage>
</organism>
<name>A0A9D1WPK7_9FIRM</name>
<dbReference type="SUPFAM" id="SSF51230">
    <property type="entry name" value="Single hybrid motif"/>
    <property type="match status" value="1"/>
</dbReference>
<accession>A0A9D1WPK7</accession>
<protein>
    <recommendedName>
        <fullName evidence="1 3">Biotin carboxyl carrier protein of acetyl-CoA carboxylase</fullName>
    </recommendedName>
</protein>
<evidence type="ECO:0000256" key="1">
    <source>
        <dbReference type="ARBA" id="ARBA00017562"/>
    </source>
</evidence>
<dbReference type="InterPro" id="IPR011053">
    <property type="entry name" value="Single_hybrid_motif"/>
</dbReference>
<dbReference type="InterPro" id="IPR001249">
    <property type="entry name" value="AcCoA_biotinCC"/>
</dbReference>
<comment type="function">
    <text evidence="3">This protein is a component of the acetyl coenzyme A carboxylase complex; first, biotin carboxylase catalyzes the carboxylation of the carrier protein and then the transcarboxylase transfers the carboxyl group to form malonyl-CoA.</text>
</comment>
<dbReference type="AlphaFoldDB" id="A0A9D1WPK7"/>
<dbReference type="PANTHER" id="PTHR45266:SF3">
    <property type="entry name" value="OXALOACETATE DECARBOXYLASE ALPHA CHAIN"/>
    <property type="match status" value="1"/>
</dbReference>
<dbReference type="Proteomes" id="UP000886800">
    <property type="component" value="Unassembled WGS sequence"/>
</dbReference>
<dbReference type="EMBL" id="DXES01000012">
    <property type="protein sequence ID" value="HIX64731.1"/>
    <property type="molecule type" value="Genomic_DNA"/>
</dbReference>
<dbReference type="GO" id="GO:0003989">
    <property type="term" value="F:acetyl-CoA carboxylase activity"/>
    <property type="evidence" value="ECO:0007669"/>
    <property type="project" value="InterPro"/>
</dbReference>
<reference evidence="5" key="1">
    <citation type="journal article" date="2021" name="PeerJ">
        <title>Extensive microbial diversity within the chicken gut microbiome revealed by metagenomics and culture.</title>
        <authorList>
            <person name="Gilroy R."/>
            <person name="Ravi A."/>
            <person name="Getino M."/>
            <person name="Pursley I."/>
            <person name="Horton D.L."/>
            <person name="Alikhan N.F."/>
            <person name="Baker D."/>
            <person name="Gharbi K."/>
            <person name="Hall N."/>
            <person name="Watson M."/>
            <person name="Adriaenssens E.M."/>
            <person name="Foster-Nyarko E."/>
            <person name="Jarju S."/>
            <person name="Secka A."/>
            <person name="Antonio M."/>
            <person name="Oren A."/>
            <person name="Chaudhuri R.R."/>
            <person name="La Ragione R."/>
            <person name="Hildebrand F."/>
            <person name="Pallen M.J."/>
        </authorList>
    </citation>
    <scope>NUCLEOTIDE SEQUENCE</scope>
    <source>
        <strain evidence="5">CHK188-5543</strain>
    </source>
</reference>
<dbReference type="InterPro" id="IPR050709">
    <property type="entry name" value="Biotin_Carboxyl_Carrier/Decarb"/>
</dbReference>
<keyword evidence="2 3" id="KW-0092">Biotin</keyword>
<dbReference type="InterPro" id="IPR000089">
    <property type="entry name" value="Biotin_lipoyl"/>
</dbReference>
<keyword evidence="3" id="KW-0444">Lipid biosynthesis</keyword>
<comment type="caution">
    <text evidence="5">The sequence shown here is derived from an EMBL/GenBank/DDBJ whole genome shotgun (WGS) entry which is preliminary data.</text>
</comment>
<dbReference type="CDD" id="cd06850">
    <property type="entry name" value="biotinyl_domain"/>
    <property type="match status" value="1"/>
</dbReference>
<evidence type="ECO:0000256" key="2">
    <source>
        <dbReference type="ARBA" id="ARBA00023267"/>
    </source>
</evidence>
<comment type="pathway">
    <text evidence="3">Lipid metabolism; fatty acid biosynthesis.</text>
</comment>
<dbReference type="PROSITE" id="PS50968">
    <property type="entry name" value="BIOTINYL_LIPOYL"/>
    <property type="match status" value="1"/>
</dbReference>
<proteinExistence type="predicted"/>
<gene>
    <name evidence="5" type="primary">accB</name>
    <name evidence="5" type="ORF">H9736_00630</name>
</gene>
<evidence type="ECO:0000313" key="5">
    <source>
        <dbReference type="EMBL" id="HIX64731.1"/>
    </source>
</evidence>
<keyword evidence="3" id="KW-0443">Lipid metabolism</keyword>